<protein>
    <submittedName>
        <fullName evidence="1">Uncharacterized protein</fullName>
    </submittedName>
</protein>
<evidence type="ECO:0000313" key="1">
    <source>
        <dbReference type="EMBL" id="KAE9387897.1"/>
    </source>
</evidence>
<accession>A0A6A4GRT0</accession>
<gene>
    <name evidence="1" type="ORF">BT96DRAFT_454993</name>
</gene>
<reference evidence="1" key="1">
    <citation type="journal article" date="2019" name="Environ. Microbiol.">
        <title>Fungal ecological strategies reflected in gene transcription - a case study of two litter decomposers.</title>
        <authorList>
            <person name="Barbi F."/>
            <person name="Kohler A."/>
            <person name="Barry K."/>
            <person name="Baskaran P."/>
            <person name="Daum C."/>
            <person name="Fauchery L."/>
            <person name="Ihrmark K."/>
            <person name="Kuo A."/>
            <person name="LaButti K."/>
            <person name="Lipzen A."/>
            <person name="Morin E."/>
            <person name="Grigoriev I.V."/>
            <person name="Henrissat B."/>
            <person name="Lindahl B."/>
            <person name="Martin F."/>
        </authorList>
    </citation>
    <scope>NUCLEOTIDE SEQUENCE</scope>
    <source>
        <strain evidence="1">JB14</strain>
    </source>
</reference>
<name>A0A6A4GRT0_9AGAR</name>
<proteinExistence type="predicted"/>
<sequence length="503" mass="57408">MGPVVWLNTQEGTFTCGPPSTVVLHNSPQVHRQDISTIFSHFYLFDEESDILPFHLSLTPLAETYRQDGQIIQQVQERAMIDFDKFLCKTVDPPIWIVLDDSRQIPIYRLGSVYYSGSSLIGCLPITSGLSSGLVPWKSQCNSNHNHGTQAVTDKGWTRIKYKYQDIHKGCHKYYSCVCFDEDSRTLLNCSWISQAAHVFFHMGLNMESHYHGVWVIEHIEYTIILEPFELKKKPLPAFQGALDVFLFLPPMILEEQGAFYPTGKPFWSFYSSGEIELTKRVASFLGLSNFVETLRLKTGVSGPGQSNFLMVQAMQDYQILKKYNPQTNQYAKDQGYPIFDPCNGMSPLTDDEIPGSESSDLFPESSEEFPIELKGDPNSEISHPVQSHAECSTSMVCHTTDCIEAREYELYQVKYYSISQLWKVIPPVEAGIVKSSGQPLPHSKCHLISHMTESDIKKCLIYGFLPVHHQRGLSRWDWNSFMRQVDEDGERQKQRSRSEKVP</sequence>
<evidence type="ECO:0000313" key="2">
    <source>
        <dbReference type="Proteomes" id="UP000799118"/>
    </source>
</evidence>
<keyword evidence="2" id="KW-1185">Reference proteome</keyword>
<dbReference type="EMBL" id="ML769773">
    <property type="protein sequence ID" value="KAE9387897.1"/>
    <property type="molecule type" value="Genomic_DNA"/>
</dbReference>
<organism evidence="1 2">
    <name type="scientific">Gymnopus androsaceus JB14</name>
    <dbReference type="NCBI Taxonomy" id="1447944"/>
    <lineage>
        <taxon>Eukaryota</taxon>
        <taxon>Fungi</taxon>
        <taxon>Dikarya</taxon>
        <taxon>Basidiomycota</taxon>
        <taxon>Agaricomycotina</taxon>
        <taxon>Agaricomycetes</taxon>
        <taxon>Agaricomycetidae</taxon>
        <taxon>Agaricales</taxon>
        <taxon>Marasmiineae</taxon>
        <taxon>Omphalotaceae</taxon>
        <taxon>Gymnopus</taxon>
    </lineage>
</organism>
<dbReference type="Proteomes" id="UP000799118">
    <property type="component" value="Unassembled WGS sequence"/>
</dbReference>
<dbReference type="AlphaFoldDB" id="A0A6A4GRT0"/>